<dbReference type="GO" id="GO:0032993">
    <property type="term" value="C:protein-DNA complex"/>
    <property type="evidence" value="ECO:0007669"/>
    <property type="project" value="TreeGrafter"/>
</dbReference>
<evidence type="ECO:0000313" key="13">
    <source>
        <dbReference type="Proteomes" id="UP000070080"/>
    </source>
</evidence>
<dbReference type="SUPFAM" id="SSF52172">
    <property type="entry name" value="CheY-like"/>
    <property type="match status" value="1"/>
</dbReference>
<evidence type="ECO:0000256" key="8">
    <source>
        <dbReference type="PROSITE-ProRule" id="PRU00169"/>
    </source>
</evidence>
<dbReference type="Pfam" id="PF00486">
    <property type="entry name" value="Trans_reg_C"/>
    <property type="match status" value="1"/>
</dbReference>
<dbReference type="AlphaFoldDB" id="A0A133YGI8"/>
<dbReference type="EMBL" id="LSCV01000004">
    <property type="protein sequence ID" value="KXB42277.1"/>
    <property type="molecule type" value="Genomic_DNA"/>
</dbReference>
<dbReference type="GO" id="GO:0006355">
    <property type="term" value="P:regulation of DNA-templated transcription"/>
    <property type="evidence" value="ECO:0007669"/>
    <property type="project" value="InterPro"/>
</dbReference>
<feature type="domain" description="OmpR/PhoB-type" evidence="11">
    <location>
        <begin position="129"/>
        <end position="224"/>
    </location>
</feature>
<dbReference type="CDD" id="cd00383">
    <property type="entry name" value="trans_reg_C"/>
    <property type="match status" value="1"/>
</dbReference>
<gene>
    <name evidence="12" type="ORF">HMPREF1872_00341</name>
</gene>
<dbReference type="GO" id="GO:0005829">
    <property type="term" value="C:cytosol"/>
    <property type="evidence" value="ECO:0007669"/>
    <property type="project" value="TreeGrafter"/>
</dbReference>
<comment type="function">
    <text evidence="7">May play the central regulatory role in sporulation. It may be an element of the effector pathway responsible for the activation of sporulation genes in response to nutritional stress. Spo0A may act in concert with spo0H (a sigma factor) to control the expression of some genes that are critical to the sporulation process.</text>
</comment>
<keyword evidence="5 9" id="KW-0238">DNA-binding</keyword>
<name>A0A133YGI8_9FIRM</name>
<dbReference type="PANTHER" id="PTHR48111:SF21">
    <property type="entry name" value="DNA-BINDING DUAL MASTER TRANSCRIPTIONAL REGULATOR RPAA"/>
    <property type="match status" value="1"/>
</dbReference>
<dbReference type="Pfam" id="PF00072">
    <property type="entry name" value="Response_reg"/>
    <property type="match status" value="1"/>
</dbReference>
<evidence type="ECO:0000259" key="11">
    <source>
        <dbReference type="PROSITE" id="PS51755"/>
    </source>
</evidence>
<evidence type="ECO:0000256" key="6">
    <source>
        <dbReference type="ARBA" id="ARBA00023163"/>
    </source>
</evidence>
<evidence type="ECO:0000313" key="12">
    <source>
        <dbReference type="EMBL" id="KXB42277.1"/>
    </source>
</evidence>
<reference evidence="13" key="1">
    <citation type="submission" date="2016-01" db="EMBL/GenBank/DDBJ databases">
        <authorList>
            <person name="Mitreva M."/>
            <person name="Pepin K.H."/>
            <person name="Mihindukulasuriya K.A."/>
            <person name="Fulton R."/>
            <person name="Fronick C."/>
            <person name="O'Laughlin M."/>
            <person name="Miner T."/>
            <person name="Herter B."/>
            <person name="Rosa B.A."/>
            <person name="Cordes M."/>
            <person name="Tomlinson C."/>
            <person name="Wollam A."/>
            <person name="Palsikar V.B."/>
            <person name="Mardis E.R."/>
            <person name="Wilson R.K."/>
        </authorList>
    </citation>
    <scope>NUCLEOTIDE SEQUENCE [LARGE SCALE GENOMIC DNA]</scope>
    <source>
        <strain evidence="13">KA00274</strain>
    </source>
</reference>
<evidence type="ECO:0000256" key="7">
    <source>
        <dbReference type="ARBA" id="ARBA00024867"/>
    </source>
</evidence>
<feature type="DNA-binding region" description="OmpR/PhoB-type" evidence="9">
    <location>
        <begin position="129"/>
        <end position="224"/>
    </location>
</feature>
<sequence length="225" mass="26189">MYILNEASMRILTVEDDSVIREGISEYLSEFGYTVIQAKDGREALSKFNSDIDLVILDIQIPFINGLEVLKEIRKKSDLPIIILTAFSDEEYKIDAFTNLVDGYVEKPFSLPVLKARIDALIKKTYGHLEKFEYKDLSVNFNSYTAKINDKEIDVNAKELEILKCLLDRDGQVLTRMQIIDYVWKDSEEIPYDRVIDVYIKELRKKLQLDCITTIRNVGYKLERK</sequence>
<dbReference type="Gene3D" id="1.10.10.10">
    <property type="entry name" value="Winged helix-like DNA-binding domain superfamily/Winged helix DNA-binding domain"/>
    <property type="match status" value="1"/>
</dbReference>
<dbReference type="InterPro" id="IPR036388">
    <property type="entry name" value="WH-like_DNA-bd_sf"/>
</dbReference>
<feature type="domain" description="Response regulatory" evidence="10">
    <location>
        <begin position="10"/>
        <end position="122"/>
    </location>
</feature>
<dbReference type="PANTHER" id="PTHR48111">
    <property type="entry name" value="REGULATOR OF RPOS"/>
    <property type="match status" value="1"/>
</dbReference>
<dbReference type="SMART" id="SM00448">
    <property type="entry name" value="REC"/>
    <property type="match status" value="1"/>
</dbReference>
<feature type="modified residue" description="4-aspartylphosphate" evidence="8">
    <location>
        <position position="58"/>
    </location>
</feature>
<keyword evidence="13" id="KW-1185">Reference proteome</keyword>
<proteinExistence type="predicted"/>
<evidence type="ECO:0000256" key="3">
    <source>
        <dbReference type="ARBA" id="ARBA00023012"/>
    </source>
</evidence>
<dbReference type="PROSITE" id="PS50110">
    <property type="entry name" value="RESPONSE_REGULATORY"/>
    <property type="match status" value="1"/>
</dbReference>
<protein>
    <recommendedName>
        <fullName evidence="1">Stage 0 sporulation protein A homolog</fullName>
    </recommendedName>
</protein>
<evidence type="ECO:0000256" key="9">
    <source>
        <dbReference type="PROSITE-ProRule" id="PRU01091"/>
    </source>
</evidence>
<dbReference type="PROSITE" id="PS51755">
    <property type="entry name" value="OMPR_PHOB"/>
    <property type="match status" value="1"/>
</dbReference>
<dbReference type="SUPFAM" id="SSF46894">
    <property type="entry name" value="C-terminal effector domain of the bipartite response regulators"/>
    <property type="match status" value="1"/>
</dbReference>
<dbReference type="GO" id="GO:0000156">
    <property type="term" value="F:phosphorelay response regulator activity"/>
    <property type="evidence" value="ECO:0007669"/>
    <property type="project" value="TreeGrafter"/>
</dbReference>
<evidence type="ECO:0000256" key="2">
    <source>
        <dbReference type="ARBA" id="ARBA00022553"/>
    </source>
</evidence>
<dbReference type="InterPro" id="IPR039420">
    <property type="entry name" value="WalR-like"/>
</dbReference>
<dbReference type="PATRIC" id="fig|1497955.3.peg.325"/>
<dbReference type="CDD" id="cd17574">
    <property type="entry name" value="REC_OmpR"/>
    <property type="match status" value="1"/>
</dbReference>
<dbReference type="GO" id="GO:0000976">
    <property type="term" value="F:transcription cis-regulatory region binding"/>
    <property type="evidence" value="ECO:0007669"/>
    <property type="project" value="TreeGrafter"/>
</dbReference>
<dbReference type="Proteomes" id="UP000070080">
    <property type="component" value="Unassembled WGS sequence"/>
</dbReference>
<comment type="caution">
    <text evidence="12">The sequence shown here is derived from an EMBL/GenBank/DDBJ whole genome shotgun (WGS) entry which is preliminary data.</text>
</comment>
<dbReference type="FunFam" id="3.40.50.2300:FF:000001">
    <property type="entry name" value="DNA-binding response regulator PhoB"/>
    <property type="match status" value="1"/>
</dbReference>
<dbReference type="InterPro" id="IPR001867">
    <property type="entry name" value="OmpR/PhoB-type_DNA-bd"/>
</dbReference>
<organism evidence="12 13">
    <name type="scientific">Amygdalobacter nucleatus</name>
    <dbReference type="NCBI Taxonomy" id="3029274"/>
    <lineage>
        <taxon>Bacteria</taxon>
        <taxon>Bacillati</taxon>
        <taxon>Bacillota</taxon>
        <taxon>Clostridia</taxon>
        <taxon>Eubacteriales</taxon>
        <taxon>Oscillospiraceae</taxon>
        <taxon>Amygdalobacter</taxon>
    </lineage>
</organism>
<dbReference type="SMART" id="SM00862">
    <property type="entry name" value="Trans_reg_C"/>
    <property type="match status" value="1"/>
</dbReference>
<dbReference type="Gene3D" id="3.40.50.2300">
    <property type="match status" value="1"/>
</dbReference>
<keyword evidence="2 8" id="KW-0597">Phosphoprotein</keyword>
<dbReference type="InterPro" id="IPR001789">
    <property type="entry name" value="Sig_transdc_resp-reg_receiver"/>
</dbReference>
<accession>A0A133YGI8</accession>
<keyword evidence="3" id="KW-0902">Two-component regulatory system</keyword>
<evidence type="ECO:0000256" key="5">
    <source>
        <dbReference type="ARBA" id="ARBA00023125"/>
    </source>
</evidence>
<dbReference type="InterPro" id="IPR011006">
    <property type="entry name" value="CheY-like_superfamily"/>
</dbReference>
<evidence type="ECO:0000256" key="1">
    <source>
        <dbReference type="ARBA" id="ARBA00018672"/>
    </source>
</evidence>
<evidence type="ECO:0000259" key="10">
    <source>
        <dbReference type="PROSITE" id="PS50110"/>
    </source>
</evidence>
<keyword evidence="6" id="KW-0804">Transcription</keyword>
<evidence type="ECO:0000256" key="4">
    <source>
        <dbReference type="ARBA" id="ARBA00023015"/>
    </source>
</evidence>
<dbReference type="STRING" id="1497955.HMPREF1872_00341"/>
<dbReference type="InterPro" id="IPR016032">
    <property type="entry name" value="Sig_transdc_resp-reg_C-effctor"/>
</dbReference>
<keyword evidence="4" id="KW-0805">Transcription regulation</keyword>